<dbReference type="PROSITE" id="PS50005">
    <property type="entry name" value="TPR"/>
    <property type="match status" value="3"/>
</dbReference>
<dbReference type="EMBL" id="MHKL01000020">
    <property type="protein sequence ID" value="OGY89361.1"/>
    <property type="molecule type" value="Genomic_DNA"/>
</dbReference>
<dbReference type="STRING" id="1798550.A2927_02060"/>
<sequence>MFSLILIIIIAGCLAALGVIFFSKIPKVTVINTQAAPVVQQLNIKKRLLEERFERRFKTAFKKLAVFLKPFGQWLLKRAQLIYQKVAEKEAEYRQRFLKAGFKSAGELGNYLKQKLAEAEALAEQENYLEAEKLYIEILTLDDKNAAAYKGLGDLYLQQKDFEHARETFEFLLKLKSDEPFVYRKLGTIASEKGDLKAAQEDYLKSLALDAGNVNTYLELAKVYLNLEEKPKAFDLLKEAAGLEPNNPKVLDFLIEVSIIMRDKETALKTFWKLREVNPENQKLSELKEQIEKL</sequence>
<dbReference type="SMART" id="SM00028">
    <property type="entry name" value="TPR"/>
    <property type="match status" value="5"/>
</dbReference>
<evidence type="ECO:0000256" key="1">
    <source>
        <dbReference type="PROSITE-ProRule" id="PRU00339"/>
    </source>
</evidence>
<keyword evidence="1" id="KW-0802">TPR repeat</keyword>
<dbReference type="PANTHER" id="PTHR12558:SF13">
    <property type="entry name" value="CELL DIVISION CYCLE PROTEIN 27 HOMOLOG"/>
    <property type="match status" value="1"/>
</dbReference>
<evidence type="ECO:0000313" key="3">
    <source>
        <dbReference type="Proteomes" id="UP000178849"/>
    </source>
</evidence>
<feature type="repeat" description="TPR" evidence="1">
    <location>
        <begin position="214"/>
        <end position="247"/>
    </location>
</feature>
<dbReference type="Gene3D" id="1.25.40.10">
    <property type="entry name" value="Tetratricopeptide repeat domain"/>
    <property type="match status" value="2"/>
</dbReference>
<name>A0A1G2BJM3_9BACT</name>
<comment type="caution">
    <text evidence="2">The sequence shown here is derived from an EMBL/GenBank/DDBJ whole genome shotgun (WGS) entry which is preliminary data.</text>
</comment>
<evidence type="ECO:0000313" key="2">
    <source>
        <dbReference type="EMBL" id="OGY89361.1"/>
    </source>
</evidence>
<dbReference type="InterPro" id="IPR019734">
    <property type="entry name" value="TPR_rpt"/>
</dbReference>
<dbReference type="Pfam" id="PF13432">
    <property type="entry name" value="TPR_16"/>
    <property type="match status" value="1"/>
</dbReference>
<organism evidence="2 3">
    <name type="scientific">Candidatus Komeilibacteria bacterium RIFCSPLOWO2_01_FULL_45_10</name>
    <dbReference type="NCBI Taxonomy" id="1798550"/>
    <lineage>
        <taxon>Bacteria</taxon>
        <taxon>Candidatus Komeiliibacteriota</taxon>
    </lineage>
</organism>
<dbReference type="InterPro" id="IPR011990">
    <property type="entry name" value="TPR-like_helical_dom_sf"/>
</dbReference>
<dbReference type="Proteomes" id="UP000178849">
    <property type="component" value="Unassembled WGS sequence"/>
</dbReference>
<feature type="repeat" description="TPR" evidence="1">
    <location>
        <begin position="146"/>
        <end position="179"/>
    </location>
</feature>
<dbReference type="AlphaFoldDB" id="A0A1G2BJM3"/>
<accession>A0A1G2BJM3</accession>
<dbReference type="PANTHER" id="PTHR12558">
    <property type="entry name" value="CELL DIVISION CYCLE 16,23,27"/>
    <property type="match status" value="1"/>
</dbReference>
<reference evidence="2 3" key="1">
    <citation type="journal article" date="2016" name="Nat. Commun.">
        <title>Thousands of microbial genomes shed light on interconnected biogeochemical processes in an aquifer system.</title>
        <authorList>
            <person name="Anantharaman K."/>
            <person name="Brown C.T."/>
            <person name="Hug L.A."/>
            <person name="Sharon I."/>
            <person name="Castelle C.J."/>
            <person name="Probst A.J."/>
            <person name="Thomas B.C."/>
            <person name="Singh A."/>
            <person name="Wilkins M.J."/>
            <person name="Karaoz U."/>
            <person name="Brodie E.L."/>
            <person name="Williams K.H."/>
            <person name="Hubbard S.S."/>
            <person name="Banfield J.F."/>
        </authorList>
    </citation>
    <scope>NUCLEOTIDE SEQUENCE [LARGE SCALE GENOMIC DNA]</scope>
</reference>
<feature type="repeat" description="TPR" evidence="1">
    <location>
        <begin position="180"/>
        <end position="213"/>
    </location>
</feature>
<dbReference type="SUPFAM" id="SSF48452">
    <property type="entry name" value="TPR-like"/>
    <property type="match status" value="1"/>
</dbReference>
<protein>
    <submittedName>
        <fullName evidence="2">Uncharacterized protein</fullName>
    </submittedName>
</protein>
<dbReference type="Pfam" id="PF14559">
    <property type="entry name" value="TPR_19"/>
    <property type="match status" value="1"/>
</dbReference>
<gene>
    <name evidence="2" type="ORF">A2927_02060</name>
</gene>
<proteinExistence type="predicted"/>